<dbReference type="Proteomes" id="UP001314170">
    <property type="component" value="Unassembled WGS sequence"/>
</dbReference>
<feature type="region of interest" description="Disordered" evidence="1">
    <location>
        <begin position="1"/>
        <end position="42"/>
    </location>
</feature>
<evidence type="ECO:0000313" key="2">
    <source>
        <dbReference type="EMBL" id="CAK7333531.1"/>
    </source>
</evidence>
<evidence type="ECO:0000313" key="3">
    <source>
        <dbReference type="Proteomes" id="UP001314170"/>
    </source>
</evidence>
<proteinExistence type="predicted"/>
<dbReference type="AlphaFoldDB" id="A0AAV1RGM4"/>
<sequence>MTMDSSSPSKGWNLGELPKDYPIPPSGPSTDTSDYPPPSPRLLLKGWNFGELPKNIPIPPFGPSRGSSNYPPPPPPNSLFKG</sequence>
<gene>
    <name evidence="2" type="ORF">DCAF_LOCUS9487</name>
</gene>
<comment type="caution">
    <text evidence="2">The sequence shown here is derived from an EMBL/GenBank/DDBJ whole genome shotgun (WGS) entry which is preliminary data.</text>
</comment>
<protein>
    <submittedName>
        <fullName evidence="2">Uncharacterized protein</fullName>
    </submittedName>
</protein>
<keyword evidence="3" id="KW-1185">Reference proteome</keyword>
<feature type="compositionally biased region" description="Polar residues" evidence="1">
    <location>
        <begin position="1"/>
        <end position="10"/>
    </location>
</feature>
<dbReference type="EMBL" id="CAWUPB010000936">
    <property type="protein sequence ID" value="CAK7333531.1"/>
    <property type="molecule type" value="Genomic_DNA"/>
</dbReference>
<reference evidence="2 3" key="1">
    <citation type="submission" date="2024-01" db="EMBL/GenBank/DDBJ databases">
        <authorList>
            <person name="Waweru B."/>
        </authorList>
    </citation>
    <scope>NUCLEOTIDE SEQUENCE [LARGE SCALE GENOMIC DNA]</scope>
</reference>
<name>A0AAV1RGM4_9ROSI</name>
<evidence type="ECO:0000256" key="1">
    <source>
        <dbReference type="SAM" id="MobiDB-lite"/>
    </source>
</evidence>
<feature type="region of interest" description="Disordered" evidence="1">
    <location>
        <begin position="54"/>
        <end position="82"/>
    </location>
</feature>
<accession>A0AAV1RGM4</accession>
<organism evidence="2 3">
    <name type="scientific">Dovyalis caffra</name>
    <dbReference type="NCBI Taxonomy" id="77055"/>
    <lineage>
        <taxon>Eukaryota</taxon>
        <taxon>Viridiplantae</taxon>
        <taxon>Streptophyta</taxon>
        <taxon>Embryophyta</taxon>
        <taxon>Tracheophyta</taxon>
        <taxon>Spermatophyta</taxon>
        <taxon>Magnoliopsida</taxon>
        <taxon>eudicotyledons</taxon>
        <taxon>Gunneridae</taxon>
        <taxon>Pentapetalae</taxon>
        <taxon>rosids</taxon>
        <taxon>fabids</taxon>
        <taxon>Malpighiales</taxon>
        <taxon>Salicaceae</taxon>
        <taxon>Flacourtieae</taxon>
        <taxon>Dovyalis</taxon>
    </lineage>
</organism>
<feature type="compositionally biased region" description="Pro residues" evidence="1">
    <location>
        <begin position="70"/>
        <end position="82"/>
    </location>
</feature>